<dbReference type="PROSITE" id="PS00455">
    <property type="entry name" value="AMP_BINDING"/>
    <property type="match status" value="1"/>
</dbReference>
<dbReference type="Proteomes" id="UP000197097">
    <property type="component" value="Unassembled WGS sequence"/>
</dbReference>
<dbReference type="Gene3D" id="3.40.50.12780">
    <property type="entry name" value="N-terminal domain of ligase-like"/>
    <property type="match status" value="1"/>
</dbReference>
<dbReference type="InterPro" id="IPR025110">
    <property type="entry name" value="AMP-bd_C"/>
</dbReference>
<evidence type="ECO:0000259" key="1">
    <source>
        <dbReference type="Pfam" id="PF00501"/>
    </source>
</evidence>
<dbReference type="RefSeq" id="WP_088474163.1">
    <property type="nucleotide sequence ID" value="NZ_NISJ01000013.1"/>
</dbReference>
<name>A0A246JIM0_9SPHN</name>
<dbReference type="GO" id="GO:0016405">
    <property type="term" value="F:CoA-ligase activity"/>
    <property type="evidence" value="ECO:0007669"/>
    <property type="project" value="TreeGrafter"/>
</dbReference>
<dbReference type="Gene3D" id="3.30.300.30">
    <property type="match status" value="1"/>
</dbReference>
<reference evidence="3 4" key="1">
    <citation type="journal article" date="2002" name="Int. J. Syst. Evol. Microbiol.">
        <title>Sphingopyxis witflariensis sp. nov., isolated from activated sludge.</title>
        <authorList>
            <person name="Kampfer P."/>
            <person name="Witzenberger R."/>
            <person name="Denner E.B."/>
            <person name="Busse H.J."/>
            <person name="Neef A."/>
        </authorList>
    </citation>
    <scope>NUCLEOTIDE SEQUENCE [LARGE SCALE GENOMIC DNA]</scope>
    <source>
        <strain evidence="3 4">DSM 14551</strain>
    </source>
</reference>
<dbReference type="AlphaFoldDB" id="A0A246JIM0"/>
<feature type="domain" description="AMP-binding enzyme C-terminal" evidence="2">
    <location>
        <begin position="416"/>
        <end position="494"/>
    </location>
</feature>
<dbReference type="SUPFAM" id="SSF56801">
    <property type="entry name" value="Acetyl-CoA synthetase-like"/>
    <property type="match status" value="1"/>
</dbReference>
<protein>
    <submittedName>
        <fullName evidence="3">Acyl-CoA synthetase</fullName>
    </submittedName>
</protein>
<gene>
    <name evidence="3" type="ORF">CDQ91_18395</name>
</gene>
<dbReference type="InterPro" id="IPR045851">
    <property type="entry name" value="AMP-bd_C_sf"/>
</dbReference>
<accession>A0A246JIM0</accession>
<evidence type="ECO:0000313" key="3">
    <source>
        <dbReference type="EMBL" id="OWQ92422.1"/>
    </source>
</evidence>
<evidence type="ECO:0000259" key="2">
    <source>
        <dbReference type="Pfam" id="PF13193"/>
    </source>
</evidence>
<evidence type="ECO:0000313" key="4">
    <source>
        <dbReference type="Proteomes" id="UP000197097"/>
    </source>
</evidence>
<dbReference type="PANTHER" id="PTHR24096">
    <property type="entry name" value="LONG-CHAIN-FATTY-ACID--COA LIGASE"/>
    <property type="match status" value="1"/>
</dbReference>
<feature type="domain" description="AMP-dependent synthetase/ligase" evidence="1">
    <location>
        <begin position="10"/>
        <end position="358"/>
    </location>
</feature>
<proteinExistence type="predicted"/>
<dbReference type="EMBL" id="NISJ01000013">
    <property type="protein sequence ID" value="OWQ92422.1"/>
    <property type="molecule type" value="Genomic_DNA"/>
</dbReference>
<sequence>MTFAHPCFHAQALPDKPALIMAETGEITTYSQLDKRSNQGAHLLRKMGLQHGDMLAICMDNDPRSIEVIWAAQRSGLYYVGISTRLATAEIAHILEDSGAKAVIYSPRLCEQIDAACAMIPARPIAMACGGDQPAFEASRRMLPETPIADEAPGRDMLYSSGTTGRPKGIKPPLGEGHIGDELVVTTLARTLFGLNEDSVFLSPAPLYHAAPLRFVLAAQQLGGTAVVMEKFDPLASLDAIERYRVTHAQWVPTHFVRMLKLSDAERDRHDLSSLRCAFHAAAPCPVEIKQHMLQWWGPIVHEYYASTETIGMTSVTPQEWLERPGTVGRASLGELHICDDAGHELPPPQEGTVYFSGGPPLSYHNDPDKTREAHNSQGWATVGDVGWVDEDGYLYLTDRKSFLIISGGVNIFPQEVENALIEHPAVADAAVVGAPDADMGERVVAVVQPADWSRAGPALQVELLAHLAERIAKIKLPKDILFRETLPREPTGKLLKRKIRDELAAAAHS</sequence>
<dbReference type="Pfam" id="PF13193">
    <property type="entry name" value="AMP-binding_C"/>
    <property type="match status" value="1"/>
</dbReference>
<dbReference type="OrthoDB" id="9803968at2"/>
<dbReference type="InterPro" id="IPR000873">
    <property type="entry name" value="AMP-dep_synth/lig_dom"/>
</dbReference>
<dbReference type="Pfam" id="PF00501">
    <property type="entry name" value="AMP-binding"/>
    <property type="match status" value="1"/>
</dbReference>
<dbReference type="InterPro" id="IPR042099">
    <property type="entry name" value="ANL_N_sf"/>
</dbReference>
<keyword evidence="4" id="KW-1185">Reference proteome</keyword>
<dbReference type="InterPro" id="IPR020845">
    <property type="entry name" value="AMP-binding_CS"/>
</dbReference>
<dbReference type="PANTHER" id="PTHR24096:SF323">
    <property type="entry name" value="BLR3536 PROTEIN"/>
    <property type="match status" value="1"/>
</dbReference>
<organism evidence="3 4">
    <name type="scientific">Sphingopyxis witflariensis</name>
    <dbReference type="NCBI Taxonomy" id="173675"/>
    <lineage>
        <taxon>Bacteria</taxon>
        <taxon>Pseudomonadati</taxon>
        <taxon>Pseudomonadota</taxon>
        <taxon>Alphaproteobacteria</taxon>
        <taxon>Sphingomonadales</taxon>
        <taxon>Sphingomonadaceae</taxon>
        <taxon>Sphingopyxis</taxon>
    </lineage>
</organism>
<comment type="caution">
    <text evidence="3">The sequence shown here is derived from an EMBL/GenBank/DDBJ whole genome shotgun (WGS) entry which is preliminary data.</text>
</comment>